<reference evidence="2" key="1">
    <citation type="journal article" date="2018" name="Nat. Plants">
        <title>Whole-genome landscape of Medicago truncatula symbiotic genes.</title>
        <authorList>
            <person name="Pecrix Y."/>
            <person name="Staton S.E."/>
            <person name="Sallet E."/>
            <person name="Lelandais-Briere C."/>
            <person name="Moreau S."/>
            <person name="Carrere S."/>
            <person name="Blein T."/>
            <person name="Jardinaud M.F."/>
            <person name="Latrasse D."/>
            <person name="Zouine M."/>
            <person name="Zahm M."/>
            <person name="Kreplak J."/>
            <person name="Mayjonade B."/>
            <person name="Satge C."/>
            <person name="Perez M."/>
            <person name="Cauet S."/>
            <person name="Marande W."/>
            <person name="Chantry-Darmon C."/>
            <person name="Lopez-Roques C."/>
            <person name="Bouchez O."/>
            <person name="Berard A."/>
            <person name="Debelle F."/>
            <person name="Munos S."/>
            <person name="Bendahmane A."/>
            <person name="Berges H."/>
            <person name="Niebel A."/>
            <person name="Buitink J."/>
            <person name="Frugier F."/>
            <person name="Benhamed M."/>
            <person name="Crespi M."/>
            <person name="Gouzy J."/>
            <person name="Gamas P."/>
        </authorList>
    </citation>
    <scope>NUCLEOTIDE SEQUENCE [LARGE SCALE GENOMIC DNA]</scope>
    <source>
        <strain evidence="2">cv. Jemalong A17</strain>
    </source>
</reference>
<dbReference type="EMBL" id="PSQE01000001">
    <property type="protein sequence ID" value="RHN79247.1"/>
    <property type="molecule type" value="Genomic_DNA"/>
</dbReference>
<dbReference type="AlphaFoldDB" id="A0A396JX13"/>
<evidence type="ECO:0000313" key="1">
    <source>
        <dbReference type="EMBL" id="RHN79247.1"/>
    </source>
</evidence>
<organism evidence="1 2">
    <name type="scientific">Medicago truncatula</name>
    <name type="common">Barrel medic</name>
    <name type="synonym">Medicago tribuloides</name>
    <dbReference type="NCBI Taxonomy" id="3880"/>
    <lineage>
        <taxon>Eukaryota</taxon>
        <taxon>Viridiplantae</taxon>
        <taxon>Streptophyta</taxon>
        <taxon>Embryophyta</taxon>
        <taxon>Tracheophyta</taxon>
        <taxon>Spermatophyta</taxon>
        <taxon>Magnoliopsida</taxon>
        <taxon>eudicotyledons</taxon>
        <taxon>Gunneridae</taxon>
        <taxon>Pentapetalae</taxon>
        <taxon>rosids</taxon>
        <taxon>fabids</taxon>
        <taxon>Fabales</taxon>
        <taxon>Fabaceae</taxon>
        <taxon>Papilionoideae</taxon>
        <taxon>50 kb inversion clade</taxon>
        <taxon>NPAAA clade</taxon>
        <taxon>Hologalegina</taxon>
        <taxon>IRL clade</taxon>
        <taxon>Trifolieae</taxon>
        <taxon>Medicago</taxon>
    </lineage>
</organism>
<sequence>MAMADLENSLLRFESLVLPQLLLSLPLLSIDVQICFESQSIKMHFTLDDMVLHLN</sequence>
<proteinExistence type="predicted"/>
<evidence type="ECO:0000313" key="2">
    <source>
        <dbReference type="Proteomes" id="UP000265566"/>
    </source>
</evidence>
<gene>
    <name evidence="1" type="ORF">MtrunA17_Chr1g0175171</name>
</gene>
<comment type="caution">
    <text evidence="1">The sequence shown here is derived from an EMBL/GenBank/DDBJ whole genome shotgun (WGS) entry which is preliminary data.</text>
</comment>
<dbReference type="Gramene" id="rna3006">
    <property type="protein sequence ID" value="RHN79247.1"/>
    <property type="gene ID" value="gene3006"/>
</dbReference>
<accession>A0A396JX13</accession>
<dbReference type="Proteomes" id="UP000265566">
    <property type="component" value="Chromosome 1"/>
</dbReference>
<name>A0A396JX13_MEDTR</name>
<protein>
    <submittedName>
        <fullName evidence="1">Uncharacterized protein</fullName>
    </submittedName>
</protein>